<reference evidence="9 10" key="1">
    <citation type="submission" date="2018-06" db="EMBL/GenBank/DDBJ databases">
        <title>Genomic Encyclopedia of Type Strains, Phase I: the one thousand microbial genomes (KMG-I) project.</title>
        <authorList>
            <person name="Kyrpides N."/>
        </authorList>
    </citation>
    <scope>NUCLEOTIDE SEQUENCE [LARGE SCALE GENOMIC DNA]</scope>
    <source>
        <strain evidence="9 10">DSM 19573</strain>
    </source>
</reference>
<dbReference type="InterPro" id="IPR001062">
    <property type="entry name" value="Transcrpt_antiterm_NusG"/>
</dbReference>
<dbReference type="PANTHER" id="PTHR30265:SF2">
    <property type="entry name" value="TRANSCRIPTION TERMINATION_ANTITERMINATION PROTEIN NUSG"/>
    <property type="match status" value="1"/>
</dbReference>
<evidence type="ECO:0000256" key="6">
    <source>
        <dbReference type="NCBIfam" id="TIGR00922"/>
    </source>
</evidence>
<dbReference type="FunFam" id="3.30.70.940:FF:000002">
    <property type="entry name" value="Transcription termination/antitermination protein NusG"/>
    <property type="match status" value="1"/>
</dbReference>
<dbReference type="PROSITE" id="PS01014">
    <property type="entry name" value="NUSG"/>
    <property type="match status" value="1"/>
</dbReference>
<dbReference type="InterPro" id="IPR036735">
    <property type="entry name" value="NGN_dom_sf"/>
</dbReference>
<dbReference type="OrthoDB" id="9809075at2"/>
<evidence type="ECO:0000256" key="3">
    <source>
        <dbReference type="ARBA" id="ARBA00023015"/>
    </source>
</evidence>
<evidence type="ECO:0000313" key="10">
    <source>
        <dbReference type="Proteomes" id="UP000248132"/>
    </source>
</evidence>
<dbReference type="GO" id="GO:0031564">
    <property type="term" value="P:transcription antitermination"/>
    <property type="evidence" value="ECO:0007669"/>
    <property type="project" value="UniProtKB-UniRule"/>
</dbReference>
<keyword evidence="4 5" id="KW-0804">Transcription</keyword>
<protein>
    <recommendedName>
        <fullName evidence="5 6">Transcription termination/antitermination protein NusG</fullName>
    </recommendedName>
</protein>
<dbReference type="InterPro" id="IPR014722">
    <property type="entry name" value="Rib_uL2_dom2"/>
</dbReference>
<keyword evidence="1 5" id="KW-0806">Transcription termination</keyword>
<dbReference type="RefSeq" id="WP_110460716.1">
    <property type="nucleotide sequence ID" value="NZ_QKMR01000003.1"/>
</dbReference>
<dbReference type="HAMAP" id="MF_00948">
    <property type="entry name" value="NusG"/>
    <property type="match status" value="1"/>
</dbReference>
<comment type="caution">
    <text evidence="9">The sequence shown here is derived from an EMBL/GenBank/DDBJ whole genome shotgun (WGS) entry which is preliminary data.</text>
</comment>
<feature type="domain" description="NusG-like N-terminal" evidence="8">
    <location>
        <begin position="5"/>
        <end position="113"/>
    </location>
</feature>
<evidence type="ECO:0000256" key="1">
    <source>
        <dbReference type="ARBA" id="ARBA00022472"/>
    </source>
</evidence>
<proteinExistence type="inferred from homology"/>
<dbReference type="SMART" id="SM00738">
    <property type="entry name" value="NGN"/>
    <property type="match status" value="1"/>
</dbReference>
<dbReference type="Gene3D" id="3.30.70.940">
    <property type="entry name" value="NusG, N-terminal domain"/>
    <property type="match status" value="1"/>
</dbReference>
<dbReference type="Gene3D" id="2.30.30.30">
    <property type="match status" value="1"/>
</dbReference>
<dbReference type="GO" id="GO:0005829">
    <property type="term" value="C:cytosol"/>
    <property type="evidence" value="ECO:0007669"/>
    <property type="project" value="UniProtKB-ARBA"/>
</dbReference>
<dbReference type="CDD" id="cd06091">
    <property type="entry name" value="KOW_NusG"/>
    <property type="match status" value="1"/>
</dbReference>
<evidence type="ECO:0000259" key="8">
    <source>
        <dbReference type="SMART" id="SM00738"/>
    </source>
</evidence>
<dbReference type="GO" id="GO:0032784">
    <property type="term" value="P:regulation of DNA-templated transcription elongation"/>
    <property type="evidence" value="ECO:0007669"/>
    <property type="project" value="InterPro"/>
</dbReference>
<dbReference type="PANTHER" id="PTHR30265">
    <property type="entry name" value="RHO-INTERACTING TRANSCRIPTION TERMINATION FACTOR NUSG"/>
    <property type="match status" value="1"/>
</dbReference>
<dbReference type="InterPro" id="IPR005824">
    <property type="entry name" value="KOW"/>
</dbReference>
<dbReference type="CDD" id="cd09891">
    <property type="entry name" value="NGN_Bact_1"/>
    <property type="match status" value="1"/>
</dbReference>
<keyword evidence="10" id="KW-1185">Reference proteome</keyword>
<name>A0A318XSS3_9FIRM</name>
<dbReference type="SUPFAM" id="SSF82679">
    <property type="entry name" value="N-utilization substance G protein NusG, N-terminal domain"/>
    <property type="match status" value="1"/>
</dbReference>
<evidence type="ECO:0000313" key="9">
    <source>
        <dbReference type="EMBL" id="PYG89421.1"/>
    </source>
</evidence>
<dbReference type="InterPro" id="IPR043425">
    <property type="entry name" value="NusG-like"/>
</dbReference>
<sequence>MSEEESKWYVVHTYSGYENKVKANLEKIVENRGMQDYIIDIVVPMEEQIEIKDGKKKATLKKVFPGYVLVKMIMSDESWYIVRNTRGVTGFVGPGSKPVPLSDDEVKAMGVEEFAPEVDYEVYDNVRVISGPLENFIGIVEEINLEKRKVRVSVSMFGRETPVELELVQIQKI</sequence>
<dbReference type="InterPro" id="IPR008991">
    <property type="entry name" value="Translation_prot_SH3-like_sf"/>
</dbReference>
<dbReference type="FunFam" id="2.30.30.30:FF:000002">
    <property type="entry name" value="Transcription termination/antitermination factor NusG"/>
    <property type="match status" value="1"/>
</dbReference>
<dbReference type="NCBIfam" id="TIGR00922">
    <property type="entry name" value="nusG"/>
    <property type="match status" value="1"/>
</dbReference>
<dbReference type="InterPro" id="IPR006645">
    <property type="entry name" value="NGN-like_dom"/>
</dbReference>
<evidence type="ECO:0000256" key="5">
    <source>
        <dbReference type="HAMAP-Rule" id="MF_00948"/>
    </source>
</evidence>
<keyword evidence="3 5" id="KW-0805">Transcription regulation</keyword>
<dbReference type="PRINTS" id="PR00338">
    <property type="entry name" value="NUSGTNSCPFCT"/>
</dbReference>
<dbReference type="GO" id="GO:0006354">
    <property type="term" value="P:DNA-templated transcription elongation"/>
    <property type="evidence" value="ECO:0007669"/>
    <property type="project" value="UniProtKB-UniRule"/>
</dbReference>
<dbReference type="Proteomes" id="UP000248132">
    <property type="component" value="Unassembled WGS sequence"/>
</dbReference>
<dbReference type="InterPro" id="IPR015869">
    <property type="entry name" value="Transcrpt_antiterm_NusG_bac_CS"/>
</dbReference>
<comment type="similarity">
    <text evidence="5 7">Belongs to the NusG family.</text>
</comment>
<keyword evidence="2 5" id="KW-0889">Transcription antitermination</keyword>
<evidence type="ECO:0000256" key="2">
    <source>
        <dbReference type="ARBA" id="ARBA00022814"/>
    </source>
</evidence>
<gene>
    <name evidence="5" type="primary">nusG</name>
    <name evidence="9" type="ORF">LY28_00640</name>
</gene>
<comment type="function">
    <text evidence="5 7">Participates in transcription elongation, termination and antitermination.</text>
</comment>
<dbReference type="Pfam" id="PF02357">
    <property type="entry name" value="NusG"/>
    <property type="match status" value="1"/>
</dbReference>
<dbReference type="InterPro" id="IPR047050">
    <property type="entry name" value="NGN"/>
</dbReference>
<dbReference type="SUPFAM" id="SSF50104">
    <property type="entry name" value="Translation proteins SH3-like domain"/>
    <property type="match status" value="1"/>
</dbReference>
<accession>A0A318XSS3</accession>
<dbReference type="GO" id="GO:0006353">
    <property type="term" value="P:DNA-templated transcription termination"/>
    <property type="evidence" value="ECO:0007669"/>
    <property type="project" value="UniProtKB-UniRule"/>
</dbReference>
<dbReference type="Pfam" id="PF00467">
    <property type="entry name" value="KOW"/>
    <property type="match status" value="1"/>
</dbReference>
<evidence type="ECO:0000256" key="4">
    <source>
        <dbReference type="ARBA" id="ARBA00023163"/>
    </source>
</evidence>
<evidence type="ECO:0000256" key="7">
    <source>
        <dbReference type="RuleBase" id="RU000538"/>
    </source>
</evidence>
<dbReference type="EMBL" id="QKMR01000003">
    <property type="protein sequence ID" value="PYG89421.1"/>
    <property type="molecule type" value="Genomic_DNA"/>
</dbReference>
<dbReference type="AlphaFoldDB" id="A0A318XSS3"/>
<organism evidence="9 10">
    <name type="scientific">Ruminiclostridium sufflavum DSM 19573</name>
    <dbReference type="NCBI Taxonomy" id="1121337"/>
    <lineage>
        <taxon>Bacteria</taxon>
        <taxon>Bacillati</taxon>
        <taxon>Bacillota</taxon>
        <taxon>Clostridia</taxon>
        <taxon>Eubacteriales</taxon>
        <taxon>Oscillospiraceae</taxon>
        <taxon>Ruminiclostridium</taxon>
    </lineage>
</organism>